<evidence type="ECO:0000313" key="4">
    <source>
        <dbReference type="Proteomes" id="UP000030125"/>
    </source>
</evidence>
<comment type="caution">
    <text evidence="3">The sequence shown here is derived from an EMBL/GenBank/DDBJ whole genome shotgun (WGS) entry which is preliminary data.</text>
</comment>
<evidence type="ECO:0000256" key="1">
    <source>
        <dbReference type="SAM" id="Phobius"/>
    </source>
</evidence>
<evidence type="ECO:0000313" key="3">
    <source>
        <dbReference type="EMBL" id="KGN79457.1"/>
    </source>
</evidence>
<dbReference type="EMBL" id="JQJD01000050">
    <property type="protein sequence ID" value="KGN79457.1"/>
    <property type="molecule type" value="Genomic_DNA"/>
</dbReference>
<accession>A0A0A2EP61</accession>
<feature type="transmembrane region" description="Helical" evidence="1">
    <location>
        <begin position="93"/>
        <end position="112"/>
    </location>
</feature>
<dbReference type="InterPro" id="IPR003675">
    <property type="entry name" value="Rce1/LyrA-like_dom"/>
</dbReference>
<keyword evidence="1" id="KW-0472">Membrane</keyword>
<feature type="transmembrane region" description="Helical" evidence="1">
    <location>
        <begin position="53"/>
        <end position="73"/>
    </location>
</feature>
<dbReference type="AlphaFoldDB" id="A0A0A2EP61"/>
<proteinExistence type="predicted"/>
<feature type="transmembrane region" description="Helical" evidence="1">
    <location>
        <begin position="214"/>
        <end position="238"/>
    </location>
</feature>
<dbReference type="eggNOG" id="COG1266">
    <property type="taxonomic scope" value="Bacteria"/>
</dbReference>
<organism evidence="3 4">
    <name type="scientific">Porphyromonas cangingivalis</name>
    <dbReference type="NCBI Taxonomy" id="36874"/>
    <lineage>
        <taxon>Bacteria</taxon>
        <taxon>Pseudomonadati</taxon>
        <taxon>Bacteroidota</taxon>
        <taxon>Bacteroidia</taxon>
        <taxon>Bacteroidales</taxon>
        <taxon>Porphyromonadaceae</taxon>
        <taxon>Porphyromonas</taxon>
    </lineage>
</organism>
<dbReference type="PANTHER" id="PTHR36435">
    <property type="entry name" value="SLR1288 PROTEIN"/>
    <property type="match status" value="1"/>
</dbReference>
<gene>
    <name evidence="3" type="ORF">HQ35_07835</name>
</gene>
<keyword evidence="4" id="KW-1185">Reference proteome</keyword>
<reference evidence="3 4" key="1">
    <citation type="submission" date="2014-08" db="EMBL/GenBank/DDBJ databases">
        <title>Porphyromonas cangingivalis strain:COT-109_OH1386 Genome sequencing.</title>
        <authorList>
            <person name="Wallis C."/>
            <person name="Deusch O."/>
            <person name="O'Flynn C."/>
            <person name="Davis I."/>
            <person name="Jospin G."/>
            <person name="Darling A.E."/>
            <person name="Coil D.A."/>
            <person name="Alexiev A."/>
            <person name="Horsfall A."/>
            <person name="Kirkwood N."/>
            <person name="Harris S."/>
            <person name="Eisen J.A."/>
        </authorList>
    </citation>
    <scope>NUCLEOTIDE SEQUENCE [LARGE SCALE GENOMIC DNA]</scope>
    <source>
        <strain evidence="4">COT-109 OH1386</strain>
    </source>
</reference>
<dbReference type="RefSeq" id="WP_036852268.1">
    <property type="nucleotide sequence ID" value="NZ_JQJD01000050.1"/>
</dbReference>
<feature type="domain" description="CAAX prenyl protease 2/Lysostaphin resistance protein A-like" evidence="2">
    <location>
        <begin position="153"/>
        <end position="241"/>
    </location>
</feature>
<sequence length="292" mass="32634">MIPTQTYNTQHSPSTGYVLFVFLLFLLLQIFSSVIVGGVLILTSYPDAFEMALSQALIATCTYVIPPLLNEYYYRRRRGTFVFRDAPWGDGKILLYSIALFALSYVVMIYSADINALIGYPEWLGRFGETLQGLEAKLNASFRMMLSDKSPSTVVFTFLSIVVIAPIGEELLFRGAVQGWMLTRTKNVHLAVCLSAILFSAVHMQWMGFIPRTVIGLVLGYVAVYGSLRLAILLHALNNLLAYIQFWVSESVNEAPEIVSKVPVTATLVMLICLGLSVLVIKKMRERQRALL</sequence>
<dbReference type="OrthoDB" id="1523022at2"/>
<dbReference type="Pfam" id="PF02517">
    <property type="entry name" value="Rce1-like"/>
    <property type="match status" value="1"/>
</dbReference>
<dbReference type="InterPro" id="IPR052710">
    <property type="entry name" value="CAAX_protease"/>
</dbReference>
<dbReference type="PANTHER" id="PTHR36435:SF1">
    <property type="entry name" value="CAAX AMINO TERMINAL PROTEASE FAMILY PROTEIN"/>
    <property type="match status" value="1"/>
</dbReference>
<protein>
    <recommendedName>
        <fullName evidence="2">CAAX prenyl protease 2/Lysostaphin resistance protein A-like domain-containing protein</fullName>
    </recommendedName>
</protein>
<feature type="transmembrane region" description="Helical" evidence="1">
    <location>
        <begin position="258"/>
        <end position="281"/>
    </location>
</feature>
<dbReference type="STRING" id="36874.HQ34_02565"/>
<name>A0A0A2EP61_PORCN</name>
<dbReference type="GO" id="GO:0004175">
    <property type="term" value="F:endopeptidase activity"/>
    <property type="evidence" value="ECO:0007669"/>
    <property type="project" value="UniProtKB-ARBA"/>
</dbReference>
<evidence type="ECO:0000259" key="2">
    <source>
        <dbReference type="Pfam" id="PF02517"/>
    </source>
</evidence>
<keyword evidence="1" id="KW-0812">Transmembrane</keyword>
<dbReference type="GO" id="GO:0080120">
    <property type="term" value="P:CAAX-box protein maturation"/>
    <property type="evidence" value="ECO:0007669"/>
    <property type="project" value="UniProtKB-ARBA"/>
</dbReference>
<keyword evidence="1" id="KW-1133">Transmembrane helix</keyword>
<feature type="transmembrane region" description="Helical" evidence="1">
    <location>
        <begin position="151"/>
        <end position="168"/>
    </location>
</feature>
<feature type="transmembrane region" description="Helical" evidence="1">
    <location>
        <begin position="17"/>
        <end position="41"/>
    </location>
</feature>
<dbReference type="Proteomes" id="UP000030125">
    <property type="component" value="Unassembled WGS sequence"/>
</dbReference>